<reference evidence="3 4" key="1">
    <citation type="submission" date="2022-06" db="EMBL/GenBank/DDBJ databases">
        <title>Mesorhizobium sp. strain RP14 Genome sequencing and assembly.</title>
        <authorList>
            <person name="Kim I."/>
        </authorList>
    </citation>
    <scope>NUCLEOTIDE SEQUENCE [LARGE SCALE GENOMIC DNA]</scope>
    <source>
        <strain evidence="4">RP14(2022)</strain>
    </source>
</reference>
<evidence type="ECO:0000313" key="3">
    <source>
        <dbReference type="EMBL" id="MCO6050075.1"/>
    </source>
</evidence>
<organism evidence="3 4">
    <name type="scientific">Mesorhizobium liriopis</name>
    <dbReference type="NCBI Taxonomy" id="2953882"/>
    <lineage>
        <taxon>Bacteria</taxon>
        <taxon>Pseudomonadati</taxon>
        <taxon>Pseudomonadota</taxon>
        <taxon>Alphaproteobacteria</taxon>
        <taxon>Hyphomicrobiales</taxon>
        <taxon>Phyllobacteriaceae</taxon>
        <taxon>Mesorhizobium</taxon>
    </lineage>
</organism>
<comment type="caution">
    <text evidence="3">The sequence shown here is derived from an EMBL/GenBank/DDBJ whole genome shotgun (WGS) entry which is preliminary data.</text>
</comment>
<keyword evidence="1" id="KW-0812">Transmembrane</keyword>
<sequence>MTDLAAYLGLLLSAFTSATILPGSSEMVMTGLIVKGGYSVGLLLLVATIGNLLGALLNWVIGRSVERFRDRKWFPVSGEKLETAKGWYHRWGRWSLLLSWIPLFGDALTVAAGVMREPLWSFLTLVGIAKGARYALVAAGALAVV</sequence>
<dbReference type="Proteomes" id="UP001205906">
    <property type="component" value="Unassembled WGS sequence"/>
</dbReference>
<keyword evidence="1" id="KW-0472">Membrane</keyword>
<evidence type="ECO:0000313" key="4">
    <source>
        <dbReference type="Proteomes" id="UP001205906"/>
    </source>
</evidence>
<feature type="transmembrane region" description="Helical" evidence="1">
    <location>
        <begin position="38"/>
        <end position="61"/>
    </location>
</feature>
<dbReference type="PANTHER" id="PTHR42709:SF4">
    <property type="entry name" value="INNER MEMBRANE PROTEIN YQAA"/>
    <property type="match status" value="1"/>
</dbReference>
<protein>
    <submittedName>
        <fullName evidence="3">DedA family protein</fullName>
    </submittedName>
</protein>
<dbReference type="InterPro" id="IPR051311">
    <property type="entry name" value="DedA_domain"/>
</dbReference>
<feature type="domain" description="VTT" evidence="2">
    <location>
        <begin position="28"/>
        <end position="137"/>
    </location>
</feature>
<keyword evidence="1" id="KW-1133">Transmembrane helix</keyword>
<dbReference type="PANTHER" id="PTHR42709">
    <property type="entry name" value="ALKALINE PHOSPHATASE LIKE PROTEIN"/>
    <property type="match status" value="1"/>
</dbReference>
<proteinExistence type="predicted"/>
<dbReference type="Pfam" id="PF09335">
    <property type="entry name" value="VTT_dom"/>
    <property type="match status" value="1"/>
</dbReference>
<evidence type="ECO:0000256" key="1">
    <source>
        <dbReference type="SAM" id="Phobius"/>
    </source>
</evidence>
<feature type="transmembrane region" description="Helical" evidence="1">
    <location>
        <begin position="94"/>
        <end position="114"/>
    </location>
</feature>
<dbReference type="RefSeq" id="WP_252818366.1">
    <property type="nucleotide sequence ID" value="NZ_JAMXQS010000004.1"/>
</dbReference>
<name>A0ABT1C787_9HYPH</name>
<keyword evidence="4" id="KW-1185">Reference proteome</keyword>
<evidence type="ECO:0000259" key="2">
    <source>
        <dbReference type="Pfam" id="PF09335"/>
    </source>
</evidence>
<dbReference type="EMBL" id="JAMXQS010000004">
    <property type="protein sequence ID" value="MCO6050075.1"/>
    <property type="molecule type" value="Genomic_DNA"/>
</dbReference>
<gene>
    <name evidence="3" type="ORF">NGM99_09755</name>
</gene>
<accession>A0ABT1C787</accession>
<dbReference type="InterPro" id="IPR032816">
    <property type="entry name" value="VTT_dom"/>
</dbReference>